<gene>
    <name evidence="2" type="ORF">M413DRAFT_30568</name>
</gene>
<reference evidence="3" key="2">
    <citation type="submission" date="2015-01" db="EMBL/GenBank/DDBJ databases">
        <title>Evolutionary Origins and Diversification of the Mycorrhizal Mutualists.</title>
        <authorList>
            <consortium name="DOE Joint Genome Institute"/>
            <consortium name="Mycorrhizal Genomics Consortium"/>
            <person name="Kohler A."/>
            <person name="Kuo A."/>
            <person name="Nagy L.G."/>
            <person name="Floudas D."/>
            <person name="Copeland A."/>
            <person name="Barry K.W."/>
            <person name="Cichocki N."/>
            <person name="Veneault-Fourrey C."/>
            <person name="LaButti K."/>
            <person name="Lindquist E.A."/>
            <person name="Lipzen A."/>
            <person name="Lundell T."/>
            <person name="Morin E."/>
            <person name="Murat C."/>
            <person name="Riley R."/>
            <person name="Ohm R."/>
            <person name="Sun H."/>
            <person name="Tunlid A."/>
            <person name="Henrissat B."/>
            <person name="Grigoriev I.V."/>
            <person name="Hibbett D.S."/>
            <person name="Martin F."/>
        </authorList>
    </citation>
    <scope>NUCLEOTIDE SEQUENCE [LARGE SCALE GENOMIC DNA]</scope>
    <source>
        <strain evidence="3">h7</strain>
    </source>
</reference>
<accession>A0A0C2YA53</accession>
<dbReference type="InterPro" id="IPR006680">
    <property type="entry name" value="Amidohydro-rel"/>
</dbReference>
<evidence type="ECO:0000313" key="3">
    <source>
        <dbReference type="Proteomes" id="UP000053424"/>
    </source>
</evidence>
<dbReference type="AlphaFoldDB" id="A0A0C2YA53"/>
<evidence type="ECO:0000313" key="2">
    <source>
        <dbReference type="EMBL" id="KIM37912.1"/>
    </source>
</evidence>
<organism evidence="2 3">
    <name type="scientific">Hebeloma cylindrosporum</name>
    <dbReference type="NCBI Taxonomy" id="76867"/>
    <lineage>
        <taxon>Eukaryota</taxon>
        <taxon>Fungi</taxon>
        <taxon>Dikarya</taxon>
        <taxon>Basidiomycota</taxon>
        <taxon>Agaricomycotina</taxon>
        <taxon>Agaricomycetes</taxon>
        <taxon>Agaricomycetidae</taxon>
        <taxon>Agaricales</taxon>
        <taxon>Agaricineae</taxon>
        <taxon>Hymenogastraceae</taxon>
        <taxon>Hebeloma</taxon>
    </lineage>
</organism>
<dbReference type="EMBL" id="KN831794">
    <property type="protein sequence ID" value="KIM37912.1"/>
    <property type="molecule type" value="Genomic_DNA"/>
</dbReference>
<dbReference type="STRING" id="686832.A0A0C2YA53"/>
<name>A0A0C2YA53_HEBCY</name>
<dbReference type="GO" id="GO:0016787">
    <property type="term" value="F:hydrolase activity"/>
    <property type="evidence" value="ECO:0007669"/>
    <property type="project" value="InterPro"/>
</dbReference>
<evidence type="ECO:0000259" key="1">
    <source>
        <dbReference type="Pfam" id="PF04909"/>
    </source>
</evidence>
<proteinExistence type="predicted"/>
<sequence>MSEEPRHLALYTAALTHPAIDNHAHPLLRSSARFALPFEGVISEAGGDVALKGDARYTLACFRATRQLARLFGLGEEEEDVSWEDVKRHRDRMDYEELCGVCFGGAGVEVVLMDDGLGGVEEMGEGLRWHDRFVKGRTRRIVRVEVEAEKIMKELFDLDIAADGEHWETAGGMEEAFRALFRGRLKECAVDPDVAGFKSIVCYRTGLDVQVAGHPERRYWLLLYEVYKTYQESGTVRLANKPLNDYVVAVTLEIAAEYKKPVQFHTGLGDNDINLMKASPAHLQNAIKAFPSTTFVLLHSSYPYTREAGYLTAVYPNVYLDFGEVFPCVSGDGQRSIIRQVLELSPTNKIMWSSDGHWWPESYYLGSLQAREALYEVLSEQVGRNELTERQAVGIIENALYNTAARLYALNG</sequence>
<keyword evidence="3" id="KW-1185">Reference proteome</keyword>
<dbReference type="Gene3D" id="3.20.20.140">
    <property type="entry name" value="Metal-dependent hydrolases"/>
    <property type="match status" value="1"/>
</dbReference>
<feature type="domain" description="Amidohydrolase-related" evidence="1">
    <location>
        <begin position="250"/>
        <end position="408"/>
    </location>
</feature>
<dbReference type="HOGENOM" id="CLU_017290_4_0_1"/>
<dbReference type="OrthoDB" id="3364440at2759"/>
<protein>
    <recommendedName>
        <fullName evidence="1">Amidohydrolase-related domain-containing protein</fullName>
    </recommendedName>
</protein>
<dbReference type="Proteomes" id="UP000053424">
    <property type="component" value="Unassembled WGS sequence"/>
</dbReference>
<dbReference type="PANTHER" id="PTHR43383">
    <property type="entry name" value="NODULIN 6"/>
    <property type="match status" value="1"/>
</dbReference>
<dbReference type="InterPro" id="IPR032466">
    <property type="entry name" value="Metal_Hydrolase"/>
</dbReference>
<dbReference type="SUPFAM" id="SSF51556">
    <property type="entry name" value="Metallo-dependent hydrolases"/>
    <property type="match status" value="1"/>
</dbReference>
<dbReference type="Pfam" id="PF04909">
    <property type="entry name" value="Amidohydro_2"/>
    <property type="match status" value="1"/>
</dbReference>
<dbReference type="PANTHER" id="PTHR43383:SF2">
    <property type="entry name" value="AMIDOHYDROLASE 2 FAMILY PROTEIN"/>
    <property type="match status" value="1"/>
</dbReference>
<reference evidence="2 3" key="1">
    <citation type="submission" date="2014-04" db="EMBL/GenBank/DDBJ databases">
        <authorList>
            <consortium name="DOE Joint Genome Institute"/>
            <person name="Kuo A."/>
            <person name="Gay G."/>
            <person name="Dore J."/>
            <person name="Kohler A."/>
            <person name="Nagy L.G."/>
            <person name="Floudas D."/>
            <person name="Copeland A."/>
            <person name="Barry K.W."/>
            <person name="Cichocki N."/>
            <person name="Veneault-Fourrey C."/>
            <person name="LaButti K."/>
            <person name="Lindquist E.A."/>
            <person name="Lipzen A."/>
            <person name="Lundell T."/>
            <person name="Morin E."/>
            <person name="Murat C."/>
            <person name="Sun H."/>
            <person name="Tunlid A."/>
            <person name="Henrissat B."/>
            <person name="Grigoriev I.V."/>
            <person name="Hibbett D.S."/>
            <person name="Martin F."/>
            <person name="Nordberg H.P."/>
            <person name="Cantor M.N."/>
            <person name="Hua S.X."/>
        </authorList>
    </citation>
    <scope>NUCLEOTIDE SEQUENCE [LARGE SCALE GENOMIC DNA]</scope>
    <source>
        <strain evidence="3">h7</strain>
    </source>
</reference>